<name>A0A0D0CUI4_9AGAM</name>
<sequence length="106" mass="12048">GNFKAEHLYGRKTDRQVWFMGGLGFMVSWSPYHEYLAATNHSPERFSCNNHSEVNQANSLHAWLEATGIRATVCAHHGCFVPHSVVDFQKGERCAFAKFSRVLFLC</sequence>
<keyword evidence="2" id="KW-1185">Reference proteome</keyword>
<reference evidence="1 2" key="1">
    <citation type="submission" date="2014-04" db="EMBL/GenBank/DDBJ databases">
        <authorList>
            <consortium name="DOE Joint Genome Institute"/>
            <person name="Kuo A."/>
            <person name="Kohler A."/>
            <person name="Jargeat P."/>
            <person name="Nagy L.G."/>
            <person name="Floudas D."/>
            <person name="Copeland A."/>
            <person name="Barry K.W."/>
            <person name="Cichocki N."/>
            <person name="Veneault-Fourrey C."/>
            <person name="LaButti K."/>
            <person name="Lindquist E.A."/>
            <person name="Lipzen A."/>
            <person name="Lundell T."/>
            <person name="Morin E."/>
            <person name="Murat C."/>
            <person name="Sun H."/>
            <person name="Tunlid A."/>
            <person name="Henrissat B."/>
            <person name="Grigoriev I.V."/>
            <person name="Hibbett D.S."/>
            <person name="Martin F."/>
            <person name="Nordberg H.P."/>
            <person name="Cantor M.N."/>
            <person name="Hua S.X."/>
        </authorList>
    </citation>
    <scope>NUCLEOTIDE SEQUENCE [LARGE SCALE GENOMIC DNA]</scope>
    <source>
        <strain evidence="1 2">Ve08.2h10</strain>
    </source>
</reference>
<dbReference type="InParanoid" id="A0A0D0CUI4"/>
<evidence type="ECO:0000313" key="1">
    <source>
        <dbReference type="EMBL" id="KIK79108.1"/>
    </source>
</evidence>
<proteinExistence type="predicted"/>
<organism evidence="1 2">
    <name type="scientific">Paxillus rubicundulus Ve08.2h10</name>
    <dbReference type="NCBI Taxonomy" id="930991"/>
    <lineage>
        <taxon>Eukaryota</taxon>
        <taxon>Fungi</taxon>
        <taxon>Dikarya</taxon>
        <taxon>Basidiomycota</taxon>
        <taxon>Agaricomycotina</taxon>
        <taxon>Agaricomycetes</taxon>
        <taxon>Agaricomycetidae</taxon>
        <taxon>Boletales</taxon>
        <taxon>Paxilineae</taxon>
        <taxon>Paxillaceae</taxon>
        <taxon>Paxillus</taxon>
    </lineage>
</organism>
<dbReference type="AlphaFoldDB" id="A0A0D0CUI4"/>
<dbReference type="EMBL" id="KN826376">
    <property type="protein sequence ID" value="KIK79108.1"/>
    <property type="molecule type" value="Genomic_DNA"/>
</dbReference>
<dbReference type="Proteomes" id="UP000054538">
    <property type="component" value="Unassembled WGS sequence"/>
</dbReference>
<evidence type="ECO:0000313" key="2">
    <source>
        <dbReference type="Proteomes" id="UP000054538"/>
    </source>
</evidence>
<gene>
    <name evidence="1" type="ORF">PAXRUDRAFT_162173</name>
</gene>
<accession>A0A0D0CUI4</accession>
<protein>
    <submittedName>
        <fullName evidence="1">Uncharacterized protein</fullName>
    </submittedName>
</protein>
<reference evidence="2" key="2">
    <citation type="submission" date="2015-01" db="EMBL/GenBank/DDBJ databases">
        <title>Evolutionary Origins and Diversification of the Mycorrhizal Mutualists.</title>
        <authorList>
            <consortium name="DOE Joint Genome Institute"/>
            <consortium name="Mycorrhizal Genomics Consortium"/>
            <person name="Kohler A."/>
            <person name="Kuo A."/>
            <person name="Nagy L.G."/>
            <person name="Floudas D."/>
            <person name="Copeland A."/>
            <person name="Barry K.W."/>
            <person name="Cichocki N."/>
            <person name="Veneault-Fourrey C."/>
            <person name="LaButti K."/>
            <person name="Lindquist E.A."/>
            <person name="Lipzen A."/>
            <person name="Lundell T."/>
            <person name="Morin E."/>
            <person name="Murat C."/>
            <person name="Riley R."/>
            <person name="Ohm R."/>
            <person name="Sun H."/>
            <person name="Tunlid A."/>
            <person name="Henrissat B."/>
            <person name="Grigoriev I.V."/>
            <person name="Hibbett D.S."/>
            <person name="Martin F."/>
        </authorList>
    </citation>
    <scope>NUCLEOTIDE SEQUENCE [LARGE SCALE GENOMIC DNA]</scope>
    <source>
        <strain evidence="2">Ve08.2h10</strain>
    </source>
</reference>
<dbReference type="HOGENOM" id="CLU_003703_4_4_1"/>
<dbReference type="Pfam" id="PF18758">
    <property type="entry name" value="KDZ"/>
    <property type="match status" value="1"/>
</dbReference>
<feature type="non-terminal residue" evidence="1">
    <location>
        <position position="106"/>
    </location>
</feature>
<dbReference type="InterPro" id="IPR040521">
    <property type="entry name" value="KDZ"/>
</dbReference>
<dbReference type="OrthoDB" id="3257613at2759"/>